<accession>A0A8S2IA40</accession>
<proteinExistence type="predicted"/>
<dbReference type="EMBL" id="CAJOBA010004216">
    <property type="protein sequence ID" value="CAF3706600.1"/>
    <property type="molecule type" value="Genomic_DNA"/>
</dbReference>
<evidence type="ECO:0000313" key="3">
    <source>
        <dbReference type="EMBL" id="CAF3706600.1"/>
    </source>
</evidence>
<evidence type="ECO:0000313" key="4">
    <source>
        <dbReference type="Proteomes" id="UP000682733"/>
    </source>
</evidence>
<reference evidence="3" key="1">
    <citation type="submission" date="2021-02" db="EMBL/GenBank/DDBJ databases">
        <authorList>
            <person name="Nowell W R."/>
        </authorList>
    </citation>
    <scope>NUCLEOTIDE SEQUENCE</scope>
</reference>
<dbReference type="Proteomes" id="UP000682733">
    <property type="component" value="Unassembled WGS sequence"/>
</dbReference>
<gene>
    <name evidence="2" type="ORF">OVA965_LOCUS11088</name>
    <name evidence="3" type="ORF">TMI583_LOCUS11084</name>
</gene>
<sequence>MIITDATDVKSNYIDSEQASYEEIAGIVSNKDDQEMPCLTFRTALVGIKRMLSILFSLQSTLQEFSLNMVDYVEQSSSLSSEFQLSEKIQVSDARFLDSEIRLLTCQLISDDDSWLFKPILNERYDDTSTEDVSFYNEDSSLLLSDDEWVGSSLATSELTQIICQDSYHHEMLDHVVDELLAYIELNSDVAAVLDELIDAINETGEIEHVLAELVIRIGENDDELDCVRGTFNCSLSFVGDTTFMDEDVKLYPLHNSSSLEQSNDDNERRVMEMKIAELDRRIKELEFELDHQQEEKEKDSSPICVTEVFYNSDVYIVIDIA</sequence>
<comment type="caution">
    <text evidence="3">The sequence shown here is derived from an EMBL/GenBank/DDBJ whole genome shotgun (WGS) entry which is preliminary data.</text>
</comment>
<evidence type="ECO:0000313" key="2">
    <source>
        <dbReference type="EMBL" id="CAF0929862.1"/>
    </source>
</evidence>
<protein>
    <submittedName>
        <fullName evidence="3">Uncharacterized protein</fullName>
    </submittedName>
</protein>
<organism evidence="3 4">
    <name type="scientific">Didymodactylos carnosus</name>
    <dbReference type="NCBI Taxonomy" id="1234261"/>
    <lineage>
        <taxon>Eukaryota</taxon>
        <taxon>Metazoa</taxon>
        <taxon>Spiralia</taxon>
        <taxon>Gnathifera</taxon>
        <taxon>Rotifera</taxon>
        <taxon>Eurotatoria</taxon>
        <taxon>Bdelloidea</taxon>
        <taxon>Philodinida</taxon>
        <taxon>Philodinidae</taxon>
        <taxon>Didymodactylos</taxon>
    </lineage>
</organism>
<feature type="coiled-coil region" evidence="1">
    <location>
        <begin position="269"/>
        <end position="296"/>
    </location>
</feature>
<dbReference type="AlphaFoldDB" id="A0A8S2IA40"/>
<keyword evidence="1" id="KW-0175">Coiled coil</keyword>
<evidence type="ECO:0000256" key="1">
    <source>
        <dbReference type="SAM" id="Coils"/>
    </source>
</evidence>
<name>A0A8S2IA40_9BILA</name>
<dbReference type="Proteomes" id="UP000677228">
    <property type="component" value="Unassembled WGS sequence"/>
</dbReference>
<dbReference type="EMBL" id="CAJNOK010004214">
    <property type="protein sequence ID" value="CAF0929862.1"/>
    <property type="molecule type" value="Genomic_DNA"/>
</dbReference>